<dbReference type="Gene3D" id="3.90.930.60">
    <property type="match status" value="1"/>
</dbReference>
<dbReference type="Proteomes" id="UP001332243">
    <property type="component" value="Unassembled WGS sequence"/>
</dbReference>
<dbReference type="RefSeq" id="WP_331212755.1">
    <property type="nucleotide sequence ID" value="NZ_JAZGQK010000003.1"/>
</dbReference>
<organism evidence="2 3">
    <name type="scientific">Plantactinospora sonchi</name>
    <dbReference type="NCBI Taxonomy" id="1544735"/>
    <lineage>
        <taxon>Bacteria</taxon>
        <taxon>Bacillati</taxon>
        <taxon>Actinomycetota</taxon>
        <taxon>Actinomycetes</taxon>
        <taxon>Micromonosporales</taxon>
        <taxon>Micromonosporaceae</taxon>
        <taxon>Plantactinospora</taxon>
    </lineage>
</organism>
<keyword evidence="3" id="KW-1185">Reference proteome</keyword>
<feature type="region of interest" description="Disordered" evidence="1">
    <location>
        <begin position="163"/>
        <end position="190"/>
    </location>
</feature>
<sequence length="681" mass="71939">MRPRLRTDVRFVEFPDGVYLHSDHGACTLAGRQAYAWLSRLAPALTGEYTLDELTAGLSAEKRTVVERLVASLAEQRYVVDARADEPHGLDAAEQETYADEIAFIRYATDSAERRFERLRAARVAVLGQGPLAEALVVAGLRCGLRDITLYTDDDRAGTATASRLAAARRDPRQSVRVARPPEPVGPPRDATLVVQVSADRSELVALCQSGADTGIPLAQVWVRPDEAWLSPVGPIHETGAESAWHRLAGRPATPGDHGEPHPDPTAGEAGDGVDWWTGPVPTVVATQLTMGCFAHLTGLDAIPPRPAAAHMVTRIDLHGLDTSAHRVRRHPLAVTPPPVPPDTPPSLAGWTALPGVPAETVWERVGPAVDPRTGLLGSIDEEGLGQLPLWVCRASLADPLGTSAGRVPRPEAYGWGPDRVTARLRTLLAALAGYACLAVPTGSRPEGWDLTTGEPYRAPGWEPPATPYRLPIGAAAALDGNSAVLAGLRAQCAAIAARQYGEAVAGGTYPAVDPIAFADAGLDRLLRQLSLAEQKIRVRDLTGLLNVPIFAVESDDAPPIVCCDPDPATALRDGLERALLGWQTRTGGAPVRPETAPTWPPTTTAPTIETTSAPTATAPAIPTASALTTTAVTTAASDGVSRLVDALRAAGHVPVAVPLHHDPEAVRILPFLVRVVLRNA</sequence>
<reference evidence="2 3" key="1">
    <citation type="submission" date="2024-01" db="EMBL/GenBank/DDBJ databases">
        <title>Genome insights into Plantactinospora sonchi sp. nov.</title>
        <authorList>
            <person name="Wang L."/>
        </authorList>
    </citation>
    <scope>NUCLEOTIDE SEQUENCE [LARGE SCALE GENOMIC DNA]</scope>
    <source>
        <strain evidence="2 3">NEAU-QY2</strain>
    </source>
</reference>
<feature type="compositionally biased region" description="Low complexity" evidence="1">
    <location>
        <begin position="594"/>
        <end position="616"/>
    </location>
</feature>
<feature type="region of interest" description="Disordered" evidence="1">
    <location>
        <begin position="249"/>
        <end position="271"/>
    </location>
</feature>
<evidence type="ECO:0000313" key="3">
    <source>
        <dbReference type="Proteomes" id="UP001332243"/>
    </source>
</evidence>
<evidence type="ECO:0008006" key="4">
    <source>
        <dbReference type="Google" id="ProtNLM"/>
    </source>
</evidence>
<proteinExistence type="predicted"/>
<accession>A0ABU7RMB7</accession>
<feature type="region of interest" description="Disordered" evidence="1">
    <location>
        <begin position="587"/>
        <end position="616"/>
    </location>
</feature>
<evidence type="ECO:0000256" key="1">
    <source>
        <dbReference type="SAM" id="MobiDB-lite"/>
    </source>
</evidence>
<protein>
    <recommendedName>
        <fullName evidence="4">YcaO domain-containing protein</fullName>
    </recommendedName>
</protein>
<comment type="caution">
    <text evidence="2">The sequence shown here is derived from an EMBL/GenBank/DDBJ whole genome shotgun (WGS) entry which is preliminary data.</text>
</comment>
<gene>
    <name evidence="2" type="ORF">V1633_03910</name>
</gene>
<name>A0ABU7RMB7_9ACTN</name>
<dbReference type="Gene3D" id="3.40.50.720">
    <property type="entry name" value="NAD(P)-binding Rossmann-like Domain"/>
    <property type="match status" value="1"/>
</dbReference>
<evidence type="ECO:0000313" key="2">
    <source>
        <dbReference type="EMBL" id="MEE6257635.1"/>
    </source>
</evidence>
<dbReference type="EMBL" id="JAZGQK010000003">
    <property type="protein sequence ID" value="MEE6257635.1"/>
    <property type="molecule type" value="Genomic_DNA"/>
</dbReference>